<proteinExistence type="predicted"/>
<evidence type="ECO:0008006" key="3">
    <source>
        <dbReference type="Google" id="ProtNLM"/>
    </source>
</evidence>
<gene>
    <name evidence="1" type="ORF">J2W31_006488</name>
</gene>
<comment type="caution">
    <text evidence="1">The sequence shown here is derived from an EMBL/GenBank/DDBJ whole genome shotgun (WGS) entry which is preliminary data.</text>
</comment>
<dbReference type="AlphaFoldDB" id="A0AAW8D9W1"/>
<dbReference type="SUPFAM" id="SSF52540">
    <property type="entry name" value="P-loop containing nucleoside triphosphate hydrolases"/>
    <property type="match status" value="1"/>
</dbReference>
<organism evidence="1 2">
    <name type="scientific">Variovorax boronicumulans</name>
    <dbReference type="NCBI Taxonomy" id="436515"/>
    <lineage>
        <taxon>Bacteria</taxon>
        <taxon>Pseudomonadati</taxon>
        <taxon>Pseudomonadota</taxon>
        <taxon>Betaproteobacteria</taxon>
        <taxon>Burkholderiales</taxon>
        <taxon>Comamonadaceae</taxon>
        <taxon>Variovorax</taxon>
    </lineage>
</organism>
<accession>A0AAW8D9W1</accession>
<protein>
    <recommendedName>
        <fullName evidence="3">Plasmid stabilization protein</fullName>
    </recommendedName>
</protein>
<dbReference type="RefSeq" id="WP_307687280.1">
    <property type="nucleotide sequence ID" value="NZ_JAUSRD010000027.1"/>
</dbReference>
<reference evidence="1" key="1">
    <citation type="submission" date="2023-07" db="EMBL/GenBank/DDBJ databases">
        <title>Sorghum-associated microbial communities from plants grown in Nebraska, USA.</title>
        <authorList>
            <person name="Schachtman D."/>
        </authorList>
    </citation>
    <scope>NUCLEOTIDE SEQUENCE</scope>
    <source>
        <strain evidence="1">DS3754</strain>
    </source>
</reference>
<dbReference type="InterPro" id="IPR027417">
    <property type="entry name" value="P-loop_NTPase"/>
</dbReference>
<dbReference type="EMBL" id="JAUSRD010000027">
    <property type="protein sequence ID" value="MDP9897344.1"/>
    <property type="molecule type" value="Genomic_DNA"/>
</dbReference>
<sequence length="233" mass="25193">MSASAEMKVAVLNYSGNVGKSTLARHLLQPRMGDCPILFVESINEGGDETNVKGKEFATVMIDVLASESAIVDIGSSNIEAVFAKVGRMGDVLEGFDYFLIPTVAKPKQQKDTVKVIRDLVALGVPTSKLKVVFNHVDPEDDVDKLFAPVKEPLDRLGIASAVVYESEGFEHLGGRTVKECASQGRDFRKEIAAATSAEMKKELATAQVFSRLAQGIQSDLDLAFKKLFSEPA</sequence>
<dbReference type="Proteomes" id="UP001242045">
    <property type="component" value="Unassembled WGS sequence"/>
</dbReference>
<dbReference type="NCBIfam" id="NF041292">
    <property type="entry name" value="StbB"/>
    <property type="match status" value="1"/>
</dbReference>
<name>A0AAW8D9W1_9BURK</name>
<dbReference type="InterPro" id="IPR047985">
    <property type="entry name" value="StbB-like"/>
</dbReference>
<evidence type="ECO:0000313" key="1">
    <source>
        <dbReference type="EMBL" id="MDP9897344.1"/>
    </source>
</evidence>
<evidence type="ECO:0000313" key="2">
    <source>
        <dbReference type="Proteomes" id="UP001242045"/>
    </source>
</evidence>